<dbReference type="KEGG" id="sulg:FJR48_06790"/>
<gene>
    <name evidence="1" type="ORF">FJR48_06790</name>
</gene>
<dbReference type="AlphaFoldDB" id="A0A5P8P178"/>
<name>A0A5P8P178_9BACT</name>
<evidence type="ECO:0008006" key="3">
    <source>
        <dbReference type="Google" id="ProtNLM"/>
    </source>
</evidence>
<reference evidence="1 2" key="1">
    <citation type="submission" date="2019-09" db="EMBL/GenBank/DDBJ databases">
        <title>Sulfurimonas gotlandica sp. nov., a chemoautotrophic and psychrotolerant epsilonproteobacterium isolated from a pelagic redoxcline, and an emended description of the genus Sulfurimonas.</title>
        <authorList>
            <person name="Wang S."/>
            <person name="Jiang L."/>
            <person name="Shao S."/>
        </authorList>
    </citation>
    <scope>NUCLEOTIDE SEQUENCE [LARGE SCALE GENOMIC DNA]</scope>
    <source>
        <strain evidence="1 2">GYSZ_1</strain>
    </source>
</reference>
<dbReference type="OrthoDB" id="8560674at2"/>
<evidence type="ECO:0000313" key="2">
    <source>
        <dbReference type="Proteomes" id="UP000326944"/>
    </source>
</evidence>
<proteinExistence type="predicted"/>
<sequence>MKNILVVFIIIIIIIGVFLALGKSDQMVVVKEGNTKQLPLKIKKGHYQDSDCGMIIDDLNFVSQVVSPKGNTYFFHDHGGMAKWLKDKPFAKDARIWVKSLDTKKYINGRVAYFSRDDKTPMGYGFGAYEFKKDGFIDFDEMQLKMLRGETMNNPVIRKKLEGKD</sequence>
<protein>
    <recommendedName>
        <fullName evidence="3">NosL family protein</fullName>
    </recommendedName>
</protein>
<evidence type="ECO:0000313" key="1">
    <source>
        <dbReference type="EMBL" id="QFR49449.1"/>
    </source>
</evidence>
<keyword evidence="2" id="KW-1185">Reference proteome</keyword>
<dbReference type="EMBL" id="CP043617">
    <property type="protein sequence ID" value="QFR49449.1"/>
    <property type="molecule type" value="Genomic_DNA"/>
</dbReference>
<dbReference type="SUPFAM" id="SSF160387">
    <property type="entry name" value="NosL/MerB-like"/>
    <property type="match status" value="1"/>
</dbReference>
<dbReference type="Proteomes" id="UP000326944">
    <property type="component" value="Chromosome"/>
</dbReference>
<dbReference type="RefSeq" id="WP_152307392.1">
    <property type="nucleotide sequence ID" value="NZ_CP043617.1"/>
</dbReference>
<accession>A0A5P8P178</accession>
<organism evidence="1 2">
    <name type="scientific">Sulfurimonas lithotrophica</name>
    <dbReference type="NCBI Taxonomy" id="2590022"/>
    <lineage>
        <taxon>Bacteria</taxon>
        <taxon>Pseudomonadati</taxon>
        <taxon>Campylobacterota</taxon>
        <taxon>Epsilonproteobacteria</taxon>
        <taxon>Campylobacterales</taxon>
        <taxon>Sulfurimonadaceae</taxon>
        <taxon>Sulfurimonas</taxon>
    </lineage>
</organism>